<dbReference type="InterPro" id="IPR036250">
    <property type="entry name" value="AcylCo_DH-like_C"/>
</dbReference>
<dbReference type="KEGG" id="ail:FLP10_11675"/>
<evidence type="ECO:0000256" key="4">
    <source>
        <dbReference type="ARBA" id="ARBA00022827"/>
    </source>
</evidence>
<dbReference type="InterPro" id="IPR009100">
    <property type="entry name" value="AcylCoA_DH/oxidase_NM_dom_sf"/>
</dbReference>
<evidence type="ECO:0000256" key="2">
    <source>
        <dbReference type="ARBA" id="ARBA00009347"/>
    </source>
</evidence>
<dbReference type="SUPFAM" id="SSF47203">
    <property type="entry name" value="Acyl-CoA dehydrogenase C-terminal domain-like"/>
    <property type="match status" value="1"/>
</dbReference>
<evidence type="ECO:0000259" key="6">
    <source>
        <dbReference type="Pfam" id="PF00441"/>
    </source>
</evidence>
<keyword evidence="3 5" id="KW-0285">Flavoprotein</keyword>
<proteinExistence type="inferred from homology"/>
<dbReference type="RefSeq" id="WP_149161019.1">
    <property type="nucleotide sequence ID" value="NZ_CP043505.1"/>
</dbReference>
<feature type="domain" description="Acyl-CoA oxidase/dehydrogenase middle" evidence="7">
    <location>
        <begin position="222"/>
        <end position="321"/>
    </location>
</feature>
<organism evidence="9 10">
    <name type="scientific">Agromyces intestinalis</name>
    <dbReference type="NCBI Taxonomy" id="2592652"/>
    <lineage>
        <taxon>Bacteria</taxon>
        <taxon>Bacillati</taxon>
        <taxon>Actinomycetota</taxon>
        <taxon>Actinomycetes</taxon>
        <taxon>Micrococcales</taxon>
        <taxon>Microbacteriaceae</taxon>
        <taxon>Agromyces</taxon>
    </lineage>
</organism>
<dbReference type="InterPro" id="IPR009075">
    <property type="entry name" value="AcylCo_DH/oxidase_C"/>
</dbReference>
<evidence type="ECO:0000256" key="3">
    <source>
        <dbReference type="ARBA" id="ARBA00022630"/>
    </source>
</evidence>
<dbReference type="AlphaFoldDB" id="A0A5C1YHV3"/>
<dbReference type="PROSITE" id="PS00072">
    <property type="entry name" value="ACYL_COA_DH_1"/>
    <property type="match status" value="1"/>
</dbReference>
<comment type="cofactor">
    <cofactor evidence="1 5">
        <name>FAD</name>
        <dbReference type="ChEBI" id="CHEBI:57692"/>
    </cofactor>
</comment>
<keyword evidence="4 5" id="KW-0274">FAD</keyword>
<evidence type="ECO:0000313" key="10">
    <source>
        <dbReference type="Proteomes" id="UP000324678"/>
    </source>
</evidence>
<evidence type="ECO:0000256" key="5">
    <source>
        <dbReference type="RuleBase" id="RU362125"/>
    </source>
</evidence>
<reference evidence="9 10" key="1">
    <citation type="submission" date="2019-09" db="EMBL/GenBank/DDBJ databases">
        <title>Genome sequencing of strain KACC 19306.</title>
        <authorList>
            <person name="Heo J."/>
            <person name="Kim S.-J."/>
            <person name="Kim J.-S."/>
            <person name="Hong S.-B."/>
            <person name="Kwon S.-W."/>
        </authorList>
    </citation>
    <scope>NUCLEOTIDE SEQUENCE [LARGE SCALE GENOMIC DNA]</scope>
    <source>
        <strain evidence="9 10">KACC 19306</strain>
    </source>
</reference>
<feature type="domain" description="Adaptive response protein AidB N-terminal" evidence="8">
    <location>
        <begin position="9"/>
        <end position="177"/>
    </location>
</feature>
<dbReference type="PANTHER" id="PTHR42707">
    <property type="entry name" value="ACYL-COA DEHYDROGENASE"/>
    <property type="match status" value="1"/>
</dbReference>
<dbReference type="GO" id="GO:0003995">
    <property type="term" value="F:acyl-CoA dehydrogenase activity"/>
    <property type="evidence" value="ECO:0007669"/>
    <property type="project" value="InterPro"/>
</dbReference>
<dbReference type="Gene3D" id="2.40.110.20">
    <property type="match status" value="1"/>
</dbReference>
<dbReference type="InterPro" id="IPR041504">
    <property type="entry name" value="AidB_N"/>
</dbReference>
<feature type="domain" description="Acyl-CoA dehydrogenase/oxidase C-terminal" evidence="6">
    <location>
        <begin position="331"/>
        <end position="489"/>
    </location>
</feature>
<dbReference type="Gene3D" id="1.20.140.10">
    <property type="entry name" value="Butyryl-CoA Dehydrogenase, subunit A, domain 3"/>
    <property type="match status" value="1"/>
</dbReference>
<dbReference type="EMBL" id="CP043505">
    <property type="protein sequence ID" value="QEO15000.1"/>
    <property type="molecule type" value="Genomic_DNA"/>
</dbReference>
<dbReference type="Pfam" id="PF00441">
    <property type="entry name" value="Acyl-CoA_dh_1"/>
    <property type="match status" value="1"/>
</dbReference>
<dbReference type="OrthoDB" id="9771038at2"/>
<dbReference type="Pfam" id="PF18158">
    <property type="entry name" value="AidB_N"/>
    <property type="match status" value="1"/>
</dbReference>
<dbReference type="Pfam" id="PF02770">
    <property type="entry name" value="Acyl-CoA_dh_M"/>
    <property type="match status" value="1"/>
</dbReference>
<dbReference type="InterPro" id="IPR006089">
    <property type="entry name" value="Acyl-CoA_DH_CS"/>
</dbReference>
<comment type="similarity">
    <text evidence="2 5">Belongs to the acyl-CoA dehydrogenase family.</text>
</comment>
<protein>
    <recommendedName>
        <fullName evidence="11">DNA alkylation response protein</fullName>
    </recommendedName>
</protein>
<sequence length="603" mass="64113">MATTHEVRNQVPERAGIDEFATNPPLVEAVSRWGSDASVSASGATSDHRSHDRLSDLGRQVGSAAFQRDAELANTRPPQLRTHDRWGRRIDEVDYDESYHRIMTAAVGAGAHTSAWAEPRPGASVDRAAAFFLLAQVEPGHACPISMTHAAVPTLRLGAPGLADDWMPRLLSRDYDPALGGTLARDQEFLADTPDYDPPATASRREIPDPRTAAAKRSALIGMAMTEKQGGSDVRANTTRAELTGADTPWGREVVLTGHKWFCSAPMSDAFLVLAQTDGGLGCVFVPRILPDGARNAFAIQRLKDKLGNRSNASSEVEFDGTVGYLVGDEGRGVATIVQMVTRTRLDCVIGSAAGMRQAVAEAAWHVRHRRAFGSLLVDQPAMRAVVADLAIESEAATLTAMRLAAAYDDDADASTDAATDAAFRRLATAVAKYHVCKRGAGHAAEALECLGGNGYTEAWPLARRYREQPLLAIWEGSGNVIALDVLRVLAREPQAFEAFFEVVGRATGSDAAFDIALARAEALARETARDLADPGAGASVAALRARELTERLALVLQGALVIEHAPAAVADAFCATRLGGRGGLQYGMLPADADLAGILDRA</sequence>
<evidence type="ECO:0000313" key="9">
    <source>
        <dbReference type="EMBL" id="QEO15000.1"/>
    </source>
</evidence>
<evidence type="ECO:0000259" key="8">
    <source>
        <dbReference type="Pfam" id="PF18158"/>
    </source>
</evidence>
<gene>
    <name evidence="9" type="ORF">FLP10_11675</name>
</gene>
<keyword evidence="10" id="KW-1185">Reference proteome</keyword>
<keyword evidence="5" id="KW-0560">Oxidoreductase</keyword>
<dbReference type="InterPro" id="IPR006091">
    <property type="entry name" value="Acyl-CoA_Oxase/DH_mid-dom"/>
</dbReference>
<dbReference type="Gene3D" id="6.10.250.600">
    <property type="match status" value="1"/>
</dbReference>
<dbReference type="PANTHER" id="PTHR42707:SF3">
    <property type="entry name" value="ACYL-COA DEHYDROGENASE AIDB-RELATED"/>
    <property type="match status" value="1"/>
</dbReference>
<evidence type="ECO:0000259" key="7">
    <source>
        <dbReference type="Pfam" id="PF02770"/>
    </source>
</evidence>
<evidence type="ECO:0000256" key="1">
    <source>
        <dbReference type="ARBA" id="ARBA00001974"/>
    </source>
</evidence>
<dbReference type="Proteomes" id="UP000324678">
    <property type="component" value="Chromosome"/>
</dbReference>
<name>A0A5C1YHV3_9MICO</name>
<dbReference type="InterPro" id="IPR052904">
    <property type="entry name" value="Acyl-CoA_dehydrogenase-like"/>
</dbReference>
<evidence type="ECO:0008006" key="11">
    <source>
        <dbReference type="Google" id="ProtNLM"/>
    </source>
</evidence>
<accession>A0A5C1YHV3</accession>
<dbReference type="SUPFAM" id="SSF56645">
    <property type="entry name" value="Acyl-CoA dehydrogenase NM domain-like"/>
    <property type="match status" value="1"/>
</dbReference>